<protein>
    <submittedName>
        <fullName evidence="2">Uncharacterized protein</fullName>
    </submittedName>
</protein>
<dbReference type="AlphaFoldDB" id="A0A7G2C472"/>
<reference evidence="2 3" key="1">
    <citation type="submission" date="2020-08" db="EMBL/GenBank/DDBJ databases">
        <authorList>
            <person name="Newling K."/>
            <person name="Davey J."/>
            <person name="Forrester S."/>
        </authorList>
    </citation>
    <scope>NUCLEOTIDE SEQUENCE [LARGE SCALE GENOMIC DNA]</scope>
    <source>
        <strain evidence="3">Crithidia deanei Carvalho (ATCC PRA-265)</strain>
    </source>
</reference>
<evidence type="ECO:0000313" key="2">
    <source>
        <dbReference type="EMBL" id="CAD2213523.1"/>
    </source>
</evidence>
<dbReference type="EMBL" id="LR877146">
    <property type="protein sequence ID" value="CAD2213523.1"/>
    <property type="molecule type" value="Genomic_DNA"/>
</dbReference>
<evidence type="ECO:0000256" key="1">
    <source>
        <dbReference type="SAM" id="MobiDB-lite"/>
    </source>
</evidence>
<dbReference type="VEuPathDB" id="TriTrypDB:ADEAN_000096600"/>
<evidence type="ECO:0000313" key="3">
    <source>
        <dbReference type="Proteomes" id="UP000515908"/>
    </source>
</evidence>
<feature type="compositionally biased region" description="Polar residues" evidence="1">
    <location>
        <begin position="302"/>
        <end position="314"/>
    </location>
</feature>
<organism evidence="2 3">
    <name type="scientific">Angomonas deanei</name>
    <dbReference type="NCBI Taxonomy" id="59799"/>
    <lineage>
        <taxon>Eukaryota</taxon>
        <taxon>Discoba</taxon>
        <taxon>Euglenozoa</taxon>
        <taxon>Kinetoplastea</taxon>
        <taxon>Metakinetoplastina</taxon>
        <taxon>Trypanosomatida</taxon>
        <taxon>Trypanosomatidae</taxon>
        <taxon>Strigomonadinae</taxon>
        <taxon>Angomonas</taxon>
    </lineage>
</organism>
<proteinExistence type="predicted"/>
<feature type="region of interest" description="Disordered" evidence="1">
    <location>
        <begin position="278"/>
        <end position="359"/>
    </location>
</feature>
<accession>A0A7G2C472</accession>
<name>A0A7G2C472_9TRYP</name>
<keyword evidence="3" id="KW-1185">Reference proteome</keyword>
<feature type="compositionally biased region" description="Acidic residues" evidence="1">
    <location>
        <begin position="335"/>
        <end position="350"/>
    </location>
</feature>
<dbReference type="Proteomes" id="UP000515908">
    <property type="component" value="Chromosome 02"/>
</dbReference>
<feature type="compositionally biased region" description="Basic and acidic residues" evidence="1">
    <location>
        <begin position="279"/>
        <end position="292"/>
    </location>
</feature>
<sequence>MRGYCVGRRGEGSDLETIIPDCFLCISNEALLVLRATGTIPGWALLKEVHSFFYNETAANPYVAFLTDDGPPNVVFVPKAPSYGEQAASCFNARMEVKRIHNVVQAGCFQSVHVRRVIQCACATEESPQEFIRTYESTHNVQLSFKFGPNYPCRATDCPWPREDLMTVWTDMRTLYATRERITDGQAAIPIYQNNTNDMTLQPDQLPELSRRLARERTAMNDIVGIPYEEVQRVSALSRVQSAQNVANTFQTEETDNGGSLVRRRSVANGFVALSVSRNRREEEEGARENHFDPLAPPPSFDTGSPMGNSSMVQSTGTGGDDTAGSGIDNFQFDDSSEDEGAAEDGEDDQGGLYPYGVKGSRYFTRDEVEGGAAELVVEEHHVLASSALGRPVEVCNERRESTENRSFSKYPKFAK</sequence>
<gene>
    <name evidence="2" type="ORF">ADEAN_000096600</name>
</gene>